<evidence type="ECO:0000313" key="11">
    <source>
        <dbReference type="EMBL" id="KPM33667.1"/>
    </source>
</evidence>
<keyword evidence="6 10" id="KW-0418">Kinase</keyword>
<dbReference type="GO" id="GO:0046316">
    <property type="term" value="F:gluconokinase activity"/>
    <property type="evidence" value="ECO:0007669"/>
    <property type="project" value="UniProtKB-EC"/>
</dbReference>
<dbReference type="PANTHER" id="PTHR43442:SF3">
    <property type="entry name" value="GLUCONOKINASE-RELATED"/>
    <property type="match status" value="1"/>
</dbReference>
<protein>
    <recommendedName>
        <fullName evidence="3 10">Gluconokinase</fullName>
        <ecNumber evidence="3 10">2.7.1.12</ecNumber>
    </recommendedName>
</protein>
<evidence type="ECO:0000256" key="5">
    <source>
        <dbReference type="ARBA" id="ARBA00022741"/>
    </source>
</evidence>
<reference evidence="11 12" key="1">
    <citation type="submission" date="2015-09" db="EMBL/GenBank/DDBJ databases">
        <title>Genome sequence of the marine flavobacterium Croceitalea dokdonensis DOKDO 023 that contains proton- and sodium-pumping rhodopsins.</title>
        <authorList>
            <person name="Kwon S.-K."/>
            <person name="Lee H.K."/>
            <person name="Kwak M.-J."/>
            <person name="Kim J.F."/>
        </authorList>
    </citation>
    <scope>NUCLEOTIDE SEQUENCE [LARGE SCALE GENOMIC DNA]</scope>
    <source>
        <strain evidence="11 12">DOKDO 023</strain>
    </source>
</reference>
<gene>
    <name evidence="11" type="ORF">I595_571</name>
</gene>
<evidence type="ECO:0000256" key="3">
    <source>
        <dbReference type="ARBA" id="ARBA00012054"/>
    </source>
</evidence>
<proteinExistence type="inferred from homology"/>
<dbReference type="SUPFAM" id="SSF52540">
    <property type="entry name" value="P-loop containing nucleoside triphosphate hydrolases"/>
    <property type="match status" value="1"/>
</dbReference>
<comment type="similarity">
    <text evidence="2 10">Belongs to the gluconokinase GntK/GntV family.</text>
</comment>
<dbReference type="NCBIfam" id="TIGR01313">
    <property type="entry name" value="therm_gnt_kin"/>
    <property type="match status" value="1"/>
</dbReference>
<comment type="catalytic activity">
    <reaction evidence="9 10">
        <text>D-gluconate + ATP = 6-phospho-D-gluconate + ADP + H(+)</text>
        <dbReference type="Rhea" id="RHEA:19433"/>
        <dbReference type="ChEBI" id="CHEBI:15378"/>
        <dbReference type="ChEBI" id="CHEBI:18391"/>
        <dbReference type="ChEBI" id="CHEBI:30616"/>
        <dbReference type="ChEBI" id="CHEBI:58759"/>
        <dbReference type="ChEBI" id="CHEBI:456216"/>
        <dbReference type="EC" id="2.7.1.12"/>
    </reaction>
</comment>
<dbReference type="PATRIC" id="fig|1300341.3.peg.565"/>
<keyword evidence="4 10" id="KW-0808">Transferase</keyword>
<keyword evidence="7 10" id="KW-0067">ATP-binding</keyword>
<dbReference type="EMBL" id="LDJX01000001">
    <property type="protein sequence ID" value="KPM33667.1"/>
    <property type="molecule type" value="Genomic_DNA"/>
</dbReference>
<dbReference type="PRINTS" id="PR01100">
    <property type="entry name" value="SHIKIMTKNASE"/>
</dbReference>
<evidence type="ECO:0000256" key="7">
    <source>
        <dbReference type="ARBA" id="ARBA00022840"/>
    </source>
</evidence>
<evidence type="ECO:0000256" key="8">
    <source>
        <dbReference type="ARBA" id="ARBA00023064"/>
    </source>
</evidence>
<dbReference type="EC" id="2.7.1.12" evidence="3 10"/>
<dbReference type="STRING" id="1300341.I595_571"/>
<dbReference type="GO" id="GO:0005524">
    <property type="term" value="F:ATP binding"/>
    <property type="evidence" value="ECO:0007669"/>
    <property type="project" value="UniProtKB-KW"/>
</dbReference>
<dbReference type="Gene3D" id="3.40.50.300">
    <property type="entry name" value="P-loop containing nucleotide triphosphate hydrolases"/>
    <property type="match status" value="1"/>
</dbReference>
<dbReference type="CDD" id="cd02021">
    <property type="entry name" value="GntK"/>
    <property type="match status" value="1"/>
</dbReference>
<dbReference type="RefSeq" id="WP_054558021.1">
    <property type="nucleotide sequence ID" value="NZ_LDJX01000001.1"/>
</dbReference>
<evidence type="ECO:0000256" key="1">
    <source>
        <dbReference type="ARBA" id="ARBA00004761"/>
    </source>
</evidence>
<comment type="caution">
    <text evidence="11">The sequence shown here is derived from an EMBL/GenBank/DDBJ whole genome shotgun (WGS) entry which is preliminary data.</text>
</comment>
<keyword evidence="12" id="KW-1185">Reference proteome</keyword>
<dbReference type="PANTHER" id="PTHR43442">
    <property type="entry name" value="GLUCONOKINASE-RELATED"/>
    <property type="match status" value="1"/>
</dbReference>
<dbReference type="AlphaFoldDB" id="A0A0P7B4K9"/>
<accession>A0A0P7B4K9</accession>
<evidence type="ECO:0000256" key="4">
    <source>
        <dbReference type="ARBA" id="ARBA00022679"/>
    </source>
</evidence>
<dbReference type="GO" id="GO:0019521">
    <property type="term" value="P:D-gluconate metabolic process"/>
    <property type="evidence" value="ECO:0007669"/>
    <property type="project" value="UniProtKB-KW"/>
</dbReference>
<dbReference type="InterPro" id="IPR006001">
    <property type="entry name" value="Therm_gnt_kin"/>
</dbReference>
<dbReference type="InterPro" id="IPR027417">
    <property type="entry name" value="P-loop_NTPase"/>
</dbReference>
<comment type="pathway">
    <text evidence="1">Carbohydrate acid metabolism.</text>
</comment>
<evidence type="ECO:0000256" key="10">
    <source>
        <dbReference type="RuleBase" id="RU363066"/>
    </source>
</evidence>
<dbReference type="InterPro" id="IPR031322">
    <property type="entry name" value="Shikimate/glucono_kinase"/>
</dbReference>
<name>A0A0P7B4K9_9FLAO</name>
<dbReference type="Proteomes" id="UP000050280">
    <property type="component" value="Unassembled WGS sequence"/>
</dbReference>
<dbReference type="GO" id="GO:0005737">
    <property type="term" value="C:cytoplasm"/>
    <property type="evidence" value="ECO:0007669"/>
    <property type="project" value="TreeGrafter"/>
</dbReference>
<evidence type="ECO:0000256" key="6">
    <source>
        <dbReference type="ARBA" id="ARBA00022777"/>
    </source>
</evidence>
<sequence length="166" mass="18758">MRKTVYFIMGVSGTGKTTIGQAWAKILDIPFYDGDDYHPTTNVEKMTSGKPLNDSDRQEWLLALNNLALMQRDGAVIACSALKQKYRETLKMRMEGQVMFIFLQASFKTIKSRLQHRKGHFMPLSLLESQFATLEPPTAPEAITVSVEDDVETVLTQLSQQLKTLD</sequence>
<evidence type="ECO:0000256" key="2">
    <source>
        <dbReference type="ARBA" id="ARBA00008420"/>
    </source>
</evidence>
<evidence type="ECO:0000313" key="12">
    <source>
        <dbReference type="Proteomes" id="UP000050280"/>
    </source>
</evidence>
<keyword evidence="8" id="KW-0311">Gluconate utilization</keyword>
<evidence type="ECO:0000256" key="9">
    <source>
        <dbReference type="ARBA" id="ARBA00048090"/>
    </source>
</evidence>
<dbReference type="FunFam" id="3.40.50.300:FF:000522">
    <property type="entry name" value="Gluconokinase"/>
    <property type="match status" value="1"/>
</dbReference>
<dbReference type="Pfam" id="PF01202">
    <property type="entry name" value="SKI"/>
    <property type="match status" value="1"/>
</dbReference>
<dbReference type="OrthoDB" id="9813917at2"/>
<organism evidence="11 12">
    <name type="scientific">Croceitalea dokdonensis DOKDO 023</name>
    <dbReference type="NCBI Taxonomy" id="1300341"/>
    <lineage>
        <taxon>Bacteria</taxon>
        <taxon>Pseudomonadati</taxon>
        <taxon>Bacteroidota</taxon>
        <taxon>Flavobacteriia</taxon>
        <taxon>Flavobacteriales</taxon>
        <taxon>Flavobacteriaceae</taxon>
        <taxon>Croceitalea</taxon>
    </lineage>
</organism>
<keyword evidence="5 10" id="KW-0547">Nucleotide-binding</keyword>